<evidence type="ECO:0000313" key="2">
    <source>
        <dbReference type="Proteomes" id="UP001157418"/>
    </source>
</evidence>
<comment type="caution">
    <text evidence="1">The sequence shown here is derived from an EMBL/GenBank/DDBJ whole genome shotgun (WGS) entry which is preliminary data.</text>
</comment>
<dbReference type="EMBL" id="CAKMRJ010000001">
    <property type="protein sequence ID" value="CAH1413094.1"/>
    <property type="molecule type" value="Genomic_DNA"/>
</dbReference>
<sequence>MVWVRGSVFKLELLDHVLGVSDGQHSSVMERDTRHFLLCVPDHQPGDHSTSAYGRSVCRGYGSFGVGVISLISRHSSDMERYTRLFLSCVLHNQLWDYRTTAGDTSVGRGYGSFWGRGHQLDLVSYGFETRLDFLMFFNMGPYMVGERGCVFKLEVMGHIVGVLSDHHYGVMEQETKLFLLCVLGH</sequence>
<protein>
    <submittedName>
        <fullName evidence="1">Uncharacterized protein</fullName>
    </submittedName>
</protein>
<name>A0AAU9LC59_9ASTR</name>
<reference evidence="1 2" key="1">
    <citation type="submission" date="2022-01" db="EMBL/GenBank/DDBJ databases">
        <authorList>
            <person name="Xiong W."/>
            <person name="Schranz E."/>
        </authorList>
    </citation>
    <scope>NUCLEOTIDE SEQUENCE [LARGE SCALE GENOMIC DNA]</scope>
</reference>
<proteinExistence type="predicted"/>
<dbReference type="AlphaFoldDB" id="A0AAU9LC59"/>
<dbReference type="Proteomes" id="UP001157418">
    <property type="component" value="Unassembled WGS sequence"/>
</dbReference>
<keyword evidence="2" id="KW-1185">Reference proteome</keyword>
<organism evidence="1 2">
    <name type="scientific">Lactuca virosa</name>
    <dbReference type="NCBI Taxonomy" id="75947"/>
    <lineage>
        <taxon>Eukaryota</taxon>
        <taxon>Viridiplantae</taxon>
        <taxon>Streptophyta</taxon>
        <taxon>Embryophyta</taxon>
        <taxon>Tracheophyta</taxon>
        <taxon>Spermatophyta</taxon>
        <taxon>Magnoliopsida</taxon>
        <taxon>eudicotyledons</taxon>
        <taxon>Gunneridae</taxon>
        <taxon>Pentapetalae</taxon>
        <taxon>asterids</taxon>
        <taxon>campanulids</taxon>
        <taxon>Asterales</taxon>
        <taxon>Asteraceae</taxon>
        <taxon>Cichorioideae</taxon>
        <taxon>Cichorieae</taxon>
        <taxon>Lactucinae</taxon>
        <taxon>Lactuca</taxon>
    </lineage>
</organism>
<gene>
    <name evidence="1" type="ORF">LVIROSA_LOCUS1070</name>
</gene>
<accession>A0AAU9LC59</accession>
<evidence type="ECO:0000313" key="1">
    <source>
        <dbReference type="EMBL" id="CAH1413094.1"/>
    </source>
</evidence>